<dbReference type="EMBL" id="LASV01000383">
    <property type="protein sequence ID" value="KKA19090.1"/>
    <property type="molecule type" value="Genomic_DNA"/>
</dbReference>
<dbReference type="RefSeq" id="XP_013325702.1">
    <property type="nucleotide sequence ID" value="XM_013470248.1"/>
</dbReference>
<gene>
    <name evidence="1" type="ORF">T310_6943</name>
</gene>
<reference evidence="1 2" key="1">
    <citation type="submission" date="2015-04" db="EMBL/GenBank/DDBJ databases">
        <authorList>
            <person name="Heijne W.H."/>
            <person name="Fedorova N.D."/>
            <person name="Nierman W.C."/>
            <person name="Vollebregt A.W."/>
            <person name="Zhao Z."/>
            <person name="Wu L."/>
            <person name="Kumar M."/>
            <person name="Stam H."/>
            <person name="van den Berg M.A."/>
            <person name="Pel H.J."/>
        </authorList>
    </citation>
    <scope>NUCLEOTIDE SEQUENCE [LARGE SCALE GENOMIC DNA]</scope>
    <source>
        <strain evidence="1 2">CBS 393.64</strain>
    </source>
</reference>
<sequence length="185" mass="21167">MSQGSSSEKIDLPDNVKALFVDDVESTPWGPFIKATMVNGRSMEDPEVQELHQKNADSLVLEASQWGTLPLRPLPSGKWPATHAERIEYLKSIRKHPRVQQNVENIDAAIKLHETFPQTELYSSKLVYFQGGKRVDEWDSNQPSFWAEVVTLVVTYGVHVYIDLDRTGQAYHIYHEVMYGVFFTE</sequence>
<proteinExistence type="predicted"/>
<keyword evidence="2" id="KW-1185">Reference proteome</keyword>
<evidence type="ECO:0000313" key="2">
    <source>
        <dbReference type="Proteomes" id="UP000053958"/>
    </source>
</evidence>
<name>A0A0F4YLU1_RASE3</name>
<dbReference type="GeneID" id="25319220"/>
<comment type="caution">
    <text evidence="1">The sequence shown here is derived from an EMBL/GenBank/DDBJ whole genome shotgun (WGS) entry which is preliminary data.</text>
</comment>
<protein>
    <submittedName>
        <fullName evidence="1">Uncharacterized protein</fullName>
    </submittedName>
</protein>
<dbReference type="AlphaFoldDB" id="A0A0F4YLU1"/>
<dbReference type="OrthoDB" id="10478650at2759"/>
<evidence type="ECO:0000313" key="1">
    <source>
        <dbReference type="EMBL" id="KKA19090.1"/>
    </source>
</evidence>
<dbReference type="Proteomes" id="UP000053958">
    <property type="component" value="Unassembled WGS sequence"/>
</dbReference>
<accession>A0A0F4YLU1</accession>
<organism evidence="1 2">
    <name type="scientific">Rasamsonia emersonii (strain ATCC 16479 / CBS 393.64 / IMI 116815)</name>
    <dbReference type="NCBI Taxonomy" id="1408163"/>
    <lineage>
        <taxon>Eukaryota</taxon>
        <taxon>Fungi</taxon>
        <taxon>Dikarya</taxon>
        <taxon>Ascomycota</taxon>
        <taxon>Pezizomycotina</taxon>
        <taxon>Eurotiomycetes</taxon>
        <taxon>Eurotiomycetidae</taxon>
        <taxon>Eurotiales</taxon>
        <taxon>Trichocomaceae</taxon>
        <taxon>Rasamsonia</taxon>
    </lineage>
</organism>